<organism evidence="3 4">
    <name type="scientific">Streptomyces hygroscopicus</name>
    <dbReference type="NCBI Taxonomy" id="1912"/>
    <lineage>
        <taxon>Bacteria</taxon>
        <taxon>Bacillati</taxon>
        <taxon>Actinomycetota</taxon>
        <taxon>Actinomycetes</taxon>
        <taxon>Kitasatosporales</taxon>
        <taxon>Streptomycetaceae</taxon>
        <taxon>Streptomyces</taxon>
        <taxon>Streptomyces violaceusniger group</taxon>
    </lineage>
</organism>
<dbReference type="InterPro" id="IPR029058">
    <property type="entry name" value="AB_hydrolase_fold"/>
</dbReference>
<keyword evidence="4" id="KW-1185">Reference proteome</keyword>
<gene>
    <name evidence="3" type="ORF">TPA0910_62120</name>
</gene>
<dbReference type="Pfam" id="PF06259">
    <property type="entry name" value="Abhydrolase_8"/>
    <property type="match status" value="1"/>
</dbReference>
<reference evidence="3" key="1">
    <citation type="submission" date="2024-05" db="EMBL/GenBank/DDBJ databases">
        <title>Whole genome shotgun sequence of Streptomyces hygroscopicus NBRC 113678.</title>
        <authorList>
            <person name="Komaki H."/>
            <person name="Tamura T."/>
        </authorList>
    </citation>
    <scope>NUCLEOTIDE SEQUENCE</scope>
    <source>
        <strain evidence="3">N11-34</strain>
    </source>
</reference>
<sequence length="625" mass="67309">MARVGVGDGPMDYATLTSLKPSEFEDAAGGYRTVGDMAGQAKDDLEQRIAAGMRKTLEGEAVDAAVVQLRKLATNFHYTQVECALISTALNSLAYELRAAKDKLDAAVEDAEAQKFTVGADGSVSYPAAGDKVDGKVPEGGTVTGSAKGKPTNQPIDPTGDANDAADALERQAANIHPNPNFGRAVAIANRIAQAVYDATQADEKWAPKLRTLKADDDLDVSRYDWTDAQSDASGVRSGAKDYLDDIKHPPKDGSPQDNAKWWKGLSDQEKADYAAMYPASLGKLDGIPADVRDEANRVELAERRADYQIRLDAIPKEPTKFRNLGPDVTAYTQEWLDWHHKYEGEKKRLEGALKGMDAIQNRFDQTGRKGLPEAYLLGFDAEGRGRAIVANGNPDTADHTAVYVPGTTSNLSKIQGDINRMTNLWHASEPLAPGQKVSTITWLGYDAPQNIVTDATRPGYANTGAPAFNQFVDGLNASNESGTDSHVTAIGHSYGSTLIGSAARQGDLNADDVIFAGSPGVQVGSAEELDVPKGHVWNEYADGDPVPELGRAFHGGDRSSRFWHDADMPIIPADADFGAHQMTTDTEGHSGYWDYDLEHEDSSQSLLNQANVVVGRHDKVQIND</sequence>
<evidence type="ECO:0000313" key="3">
    <source>
        <dbReference type="EMBL" id="GHJ31779.1"/>
    </source>
</evidence>
<protein>
    <recommendedName>
        <fullName evidence="2">DUF1023 domain-containing protein</fullName>
    </recommendedName>
</protein>
<feature type="domain" description="DUF1023" evidence="2">
    <location>
        <begin position="381"/>
        <end position="549"/>
    </location>
</feature>
<evidence type="ECO:0000313" key="4">
    <source>
        <dbReference type="Proteomes" id="UP001054854"/>
    </source>
</evidence>
<comment type="caution">
    <text evidence="3">The sequence shown here is derived from an EMBL/GenBank/DDBJ whole genome shotgun (WGS) entry which is preliminary data.</text>
</comment>
<evidence type="ECO:0000259" key="2">
    <source>
        <dbReference type="Pfam" id="PF06259"/>
    </source>
</evidence>
<dbReference type="InterPro" id="IPR010427">
    <property type="entry name" value="DUF1023"/>
</dbReference>
<name>A0ABQ3U847_STRHY</name>
<accession>A0ABQ3U847</accession>
<dbReference type="SUPFAM" id="SSF53474">
    <property type="entry name" value="alpha/beta-Hydrolases"/>
    <property type="match status" value="1"/>
</dbReference>
<proteinExistence type="predicted"/>
<feature type="region of interest" description="Disordered" evidence="1">
    <location>
        <begin position="128"/>
        <end position="163"/>
    </location>
</feature>
<dbReference type="EMBL" id="BNEK01000005">
    <property type="protein sequence ID" value="GHJ31779.1"/>
    <property type="molecule type" value="Genomic_DNA"/>
</dbReference>
<evidence type="ECO:0000256" key="1">
    <source>
        <dbReference type="SAM" id="MobiDB-lite"/>
    </source>
</evidence>
<dbReference type="Proteomes" id="UP001054854">
    <property type="component" value="Unassembled WGS sequence"/>
</dbReference>